<feature type="non-terminal residue" evidence="5">
    <location>
        <position position="1"/>
    </location>
</feature>
<dbReference type="EC" id="3.2.1.23" evidence="3"/>
<dbReference type="Proteomes" id="UP001177140">
    <property type="component" value="Unassembled WGS sequence"/>
</dbReference>
<dbReference type="InterPro" id="IPR017853">
    <property type="entry name" value="GH"/>
</dbReference>
<evidence type="ECO:0000256" key="2">
    <source>
        <dbReference type="ARBA" id="ARBA00009809"/>
    </source>
</evidence>
<name>A0AA41VKM0_PAPNU</name>
<protein>
    <recommendedName>
        <fullName evidence="3">beta-galactosidase</fullName>
        <ecNumber evidence="3">3.2.1.23</ecNumber>
    </recommendedName>
</protein>
<dbReference type="SUPFAM" id="SSF51445">
    <property type="entry name" value="(Trans)glycosidases"/>
    <property type="match status" value="2"/>
</dbReference>
<proteinExistence type="inferred from homology"/>
<evidence type="ECO:0000313" key="5">
    <source>
        <dbReference type="EMBL" id="MCL7042963.1"/>
    </source>
</evidence>
<evidence type="ECO:0000313" key="6">
    <source>
        <dbReference type="Proteomes" id="UP001177140"/>
    </source>
</evidence>
<feature type="domain" description="Glycoside hydrolase 35 catalytic" evidence="4">
    <location>
        <begin position="2"/>
        <end position="62"/>
    </location>
</feature>
<keyword evidence="6" id="KW-1185">Reference proteome</keyword>
<dbReference type="EMBL" id="JAJJMA010241419">
    <property type="protein sequence ID" value="MCL7042963.1"/>
    <property type="molecule type" value="Genomic_DNA"/>
</dbReference>
<evidence type="ECO:0000259" key="4">
    <source>
        <dbReference type="Pfam" id="PF01301"/>
    </source>
</evidence>
<organism evidence="5 6">
    <name type="scientific">Papaver nudicaule</name>
    <name type="common">Iceland poppy</name>
    <dbReference type="NCBI Taxonomy" id="74823"/>
    <lineage>
        <taxon>Eukaryota</taxon>
        <taxon>Viridiplantae</taxon>
        <taxon>Streptophyta</taxon>
        <taxon>Embryophyta</taxon>
        <taxon>Tracheophyta</taxon>
        <taxon>Spermatophyta</taxon>
        <taxon>Magnoliopsida</taxon>
        <taxon>Ranunculales</taxon>
        <taxon>Papaveraceae</taxon>
        <taxon>Papaveroideae</taxon>
        <taxon>Papaver</taxon>
    </lineage>
</organism>
<evidence type="ECO:0000256" key="3">
    <source>
        <dbReference type="ARBA" id="ARBA00012756"/>
    </source>
</evidence>
<accession>A0AA41VKM0</accession>
<comment type="catalytic activity">
    <reaction evidence="1">
        <text>Hydrolysis of terminal non-reducing beta-D-galactose residues in beta-D-galactosides.</text>
        <dbReference type="EC" id="3.2.1.23"/>
    </reaction>
</comment>
<comment type="caution">
    <text evidence="5">The sequence shown here is derived from an EMBL/GenBank/DDBJ whole genome shotgun (WGS) entry which is preliminary data.</text>
</comment>
<gene>
    <name evidence="5" type="ORF">MKW94_011446</name>
</gene>
<dbReference type="PANTHER" id="PTHR23421">
    <property type="entry name" value="BETA-GALACTOSIDASE RELATED"/>
    <property type="match status" value="1"/>
</dbReference>
<dbReference type="GO" id="GO:0004565">
    <property type="term" value="F:beta-galactosidase activity"/>
    <property type="evidence" value="ECO:0007669"/>
    <property type="project" value="UniProtKB-EC"/>
</dbReference>
<sequence>MYYFEGRYDLVRFIKTVQNAGLYVHLGIGPYVCAEWNFGGIPVWLKYVPGISFRTNNEPFKYHGGTNFGRTAGGPFVTTSYDYDGPLDEYGLIRQPKYGHLKELHMAIKLSERAIVSTDPIITSLGNCQQ</sequence>
<dbReference type="AlphaFoldDB" id="A0AA41VKM0"/>
<dbReference type="InterPro" id="IPR031330">
    <property type="entry name" value="Gly_Hdrlase_35_cat"/>
</dbReference>
<dbReference type="Gene3D" id="3.20.20.80">
    <property type="entry name" value="Glycosidases"/>
    <property type="match status" value="2"/>
</dbReference>
<comment type="similarity">
    <text evidence="2">Belongs to the glycosyl hydrolase 35 family.</text>
</comment>
<dbReference type="InterPro" id="IPR001944">
    <property type="entry name" value="Glycoside_Hdrlase_35"/>
</dbReference>
<evidence type="ECO:0000256" key="1">
    <source>
        <dbReference type="ARBA" id="ARBA00001412"/>
    </source>
</evidence>
<dbReference type="GO" id="GO:0005975">
    <property type="term" value="P:carbohydrate metabolic process"/>
    <property type="evidence" value="ECO:0007669"/>
    <property type="project" value="InterPro"/>
</dbReference>
<dbReference type="Pfam" id="PF01301">
    <property type="entry name" value="Glyco_hydro_35"/>
    <property type="match status" value="1"/>
</dbReference>
<reference evidence="5" key="1">
    <citation type="submission" date="2022-03" db="EMBL/GenBank/DDBJ databases">
        <title>A functionally conserved STORR gene fusion in Papaver species that diverged 16.8 million years ago.</title>
        <authorList>
            <person name="Catania T."/>
        </authorList>
    </citation>
    <scope>NUCLEOTIDE SEQUENCE</scope>
    <source>
        <strain evidence="5">S-191538</strain>
    </source>
</reference>